<dbReference type="EMBL" id="CACSII010000009">
    <property type="protein sequence ID" value="CAA0101123.1"/>
    <property type="molecule type" value="Genomic_DNA"/>
</dbReference>
<evidence type="ECO:0000313" key="5">
    <source>
        <dbReference type="Proteomes" id="UP000441399"/>
    </source>
</evidence>
<accession>A0A5S9PES8</accession>
<evidence type="ECO:0008006" key="6">
    <source>
        <dbReference type="Google" id="ProtNLM"/>
    </source>
</evidence>
<evidence type="ECO:0000256" key="1">
    <source>
        <dbReference type="SAM" id="MobiDB-lite"/>
    </source>
</evidence>
<evidence type="ECO:0000313" key="4">
    <source>
        <dbReference type="Proteomes" id="UP000434580"/>
    </source>
</evidence>
<dbReference type="Proteomes" id="UP000441399">
    <property type="component" value="Unassembled WGS sequence"/>
</dbReference>
<evidence type="ECO:0000313" key="3">
    <source>
        <dbReference type="EMBL" id="CAA0102150.1"/>
    </source>
</evidence>
<feature type="region of interest" description="Disordered" evidence="1">
    <location>
        <begin position="207"/>
        <end position="226"/>
    </location>
</feature>
<dbReference type="OrthoDB" id="5800855at2"/>
<evidence type="ECO:0000313" key="2">
    <source>
        <dbReference type="EMBL" id="CAA0101123.1"/>
    </source>
</evidence>
<proteinExistence type="predicted"/>
<dbReference type="Pfam" id="PF13835">
    <property type="entry name" value="DUF4194"/>
    <property type="match status" value="1"/>
</dbReference>
<reference evidence="4 5" key="1">
    <citation type="submission" date="2019-11" db="EMBL/GenBank/DDBJ databases">
        <authorList>
            <person name="Holert J."/>
        </authorList>
    </citation>
    <scope>NUCLEOTIDE SEQUENCE [LARGE SCALE GENOMIC DNA]</scope>
    <source>
        <strain evidence="2">BC5_2</strain>
        <strain evidence="3">SB11_3</strain>
    </source>
</reference>
<gene>
    <name evidence="2" type="ORF">DPBNPPHM_03862</name>
    <name evidence="3" type="ORF">OPDIPICF_04434</name>
</gene>
<name>A0A5S9PES8_9GAMM</name>
<organism evidence="3 5">
    <name type="scientific">BD1-7 clade bacterium</name>
    <dbReference type="NCBI Taxonomy" id="2029982"/>
    <lineage>
        <taxon>Bacteria</taxon>
        <taxon>Pseudomonadati</taxon>
        <taxon>Pseudomonadota</taxon>
        <taxon>Gammaproteobacteria</taxon>
        <taxon>Cellvibrionales</taxon>
        <taxon>Spongiibacteraceae</taxon>
        <taxon>BD1-7 clade</taxon>
    </lineage>
</organism>
<sequence length="226" mass="25699">MQLISALDEALSTLEISSDEFSELVIRLLDYGVINRDESQIEQQLYDRYLQCTELVEEYLSVLKVRLQHDRQFSFLRVFPPGSEVPGMPDQDNGAFNSGFRTRPNQQEVAVILALRVEYEKALREGQVDEKGQVMLPVEGLAIAMKNLLKRSLPDNQGERKTLFKRLRQLRLVHFNAEMDLDSAESWLSIQPAITSYVNDDVLTQLYPPSEKSSDTAEPAGDAHVL</sequence>
<protein>
    <recommendedName>
        <fullName evidence="6">DUF4194 domain-containing protein</fullName>
    </recommendedName>
</protein>
<dbReference type="Proteomes" id="UP000434580">
    <property type="component" value="Unassembled WGS sequence"/>
</dbReference>
<dbReference type="EMBL" id="CACSIO010000008">
    <property type="protein sequence ID" value="CAA0102150.1"/>
    <property type="molecule type" value="Genomic_DNA"/>
</dbReference>
<dbReference type="AlphaFoldDB" id="A0A5S9PES8"/>
<dbReference type="InterPro" id="IPR025449">
    <property type="entry name" value="JetB"/>
</dbReference>
<keyword evidence="5" id="KW-1185">Reference proteome</keyword>